<feature type="region of interest" description="Disordered" evidence="1">
    <location>
        <begin position="135"/>
        <end position="187"/>
    </location>
</feature>
<dbReference type="AlphaFoldDB" id="A0A0P1AUV2"/>
<feature type="compositionally biased region" description="Polar residues" evidence="1">
    <location>
        <begin position="171"/>
        <end position="183"/>
    </location>
</feature>
<keyword evidence="3" id="KW-1185">Reference proteome</keyword>
<evidence type="ECO:0000313" key="2">
    <source>
        <dbReference type="EMBL" id="CEG46072.1"/>
    </source>
</evidence>
<name>A0A0P1AUV2_PLAHL</name>
<dbReference type="RefSeq" id="XP_024582441.1">
    <property type="nucleotide sequence ID" value="XM_024716887.1"/>
</dbReference>
<dbReference type="STRING" id="4781.A0A0P1AUV2"/>
<dbReference type="Proteomes" id="UP000054928">
    <property type="component" value="Unassembled WGS sequence"/>
</dbReference>
<proteinExistence type="predicted"/>
<evidence type="ECO:0000256" key="1">
    <source>
        <dbReference type="SAM" id="MobiDB-lite"/>
    </source>
</evidence>
<dbReference type="GeneID" id="36397449"/>
<organism evidence="2 3">
    <name type="scientific">Plasmopara halstedii</name>
    <name type="common">Downy mildew of sunflower</name>
    <dbReference type="NCBI Taxonomy" id="4781"/>
    <lineage>
        <taxon>Eukaryota</taxon>
        <taxon>Sar</taxon>
        <taxon>Stramenopiles</taxon>
        <taxon>Oomycota</taxon>
        <taxon>Peronosporomycetes</taxon>
        <taxon>Peronosporales</taxon>
        <taxon>Peronosporaceae</taxon>
        <taxon>Plasmopara</taxon>
    </lineage>
</organism>
<sequence length="219" mass="23451">MEIVKNMDENDCMLPEGKMDYAVHPSALTAEAHPDLLRNQRTYSIEQARDAMRQGRPIRSDSVGSIDYESMMYGEDYTKEAREQRKLKAQSVSPTDVASPSRPTVSAVVPVKASSVHTKVIGYAAAVINGTPALAPESKKKQPAAKTAPKANKEEKMLAKTTANGEKGTLKTATSPTVDNSLPKSGAWGGRNFLDVVKADPPPASVKVVAAPANESESK</sequence>
<feature type="region of interest" description="Disordered" evidence="1">
    <location>
        <begin position="199"/>
        <end position="219"/>
    </location>
</feature>
<protein>
    <submittedName>
        <fullName evidence="2">Uncharacterized protein</fullName>
    </submittedName>
</protein>
<reference evidence="3" key="1">
    <citation type="submission" date="2014-09" db="EMBL/GenBank/DDBJ databases">
        <authorList>
            <person name="Sharma Rahul"/>
            <person name="Thines Marco"/>
        </authorList>
    </citation>
    <scope>NUCLEOTIDE SEQUENCE [LARGE SCALE GENOMIC DNA]</scope>
</reference>
<dbReference type="OrthoDB" id="340227at2759"/>
<accession>A0A0P1AUV2</accession>
<evidence type="ECO:0000313" key="3">
    <source>
        <dbReference type="Proteomes" id="UP000054928"/>
    </source>
</evidence>
<dbReference type="EMBL" id="CCYD01001886">
    <property type="protein sequence ID" value="CEG46072.1"/>
    <property type="molecule type" value="Genomic_DNA"/>
</dbReference>